<feature type="region of interest" description="Disordered" evidence="5">
    <location>
        <begin position="812"/>
        <end position="847"/>
    </location>
</feature>
<evidence type="ECO:0000259" key="7">
    <source>
        <dbReference type="PROSITE" id="PS50214"/>
    </source>
</evidence>
<organism evidence="9 10">
    <name type="scientific">Parascaris univalens</name>
    <name type="common">Nematode worm</name>
    <dbReference type="NCBI Taxonomy" id="6257"/>
    <lineage>
        <taxon>Eukaryota</taxon>
        <taxon>Metazoa</taxon>
        <taxon>Ecdysozoa</taxon>
        <taxon>Nematoda</taxon>
        <taxon>Chromadorea</taxon>
        <taxon>Rhabditida</taxon>
        <taxon>Spirurina</taxon>
        <taxon>Ascaridomorpha</taxon>
        <taxon>Ascaridoidea</taxon>
        <taxon>Ascarididae</taxon>
        <taxon>Parascaris</taxon>
    </lineage>
</organism>
<dbReference type="InterPro" id="IPR049038">
    <property type="entry name" value="ADAM10_Cys-rich"/>
</dbReference>
<sequence>VADCCCEEDVQGVVSLRGCCVGATMRVPLLLISVFNLAEGLIRYVDSYETLNYKPLNTRQKRSAGDWSSPISLQFTSLNRSFNLHLRPLDGSSSVFDEEVYVDEDGSAVDMSPRDFLYQGYDKQDAGSTAYGSVLDGIFDGHIHYSNGDSYTVDKIGRYLGPDRRPSHFHSVIYSDSLINHPTFRRSKRSNEGLDHGCGMDEETRSRMDKFQRSVVLGPSEQVSHVHDDCFPQRYLADAQRYKRDVETTKTINGKQIYSVRACYVYLQADQKLYQHIYEKEGNLDPIRTREEIASLFYNHVKAVNQIYEGTNFNGIYGIKFVIQRISMFTPQSCEDGKSRGTFDNPFCEENVDVSNYLNLNSRRNHSDFCLAYAFTFRDFVGGTLGLAWVASPNHNTAGGICQQYTKYSEGANFVYRSLNTGIITLVNYGNRVPTRVSQLTLAHEIGHNFGSPHDYPAECQPGLPNGNFIMFASATSGDKRNNAQFSKCSIANISLVLTEVLQQRPIGGETSIYRFGGYVGGVGKRNCFRETKSAFCGNQVKEPGEECDCGYTSADCQTMDDICCIPRQAGNGCRRVPNASCSPSEGPCCDAKLCAFHPASANKICRAVSECLEQQYCNGSSAECPESLPKEDGRPCQDSTKVCYAGNCNGSVCAQVGLKDCFLTEGSPEHLCHLACEDANGTCRSSLILPQFAAGRFKQVGRENRPGLILLPGSPCNNYKGYCDIFRKCRSVDADGPLARLKNVIFNPKTLHEVKYWIQVNWWVVVIGGLGLLLFMAVFIKCCAVHTPSTNPNKAPALNIYDTLRRPKTLIQRPRVARSAPENGSANAVAASRRHNAHHPANDRTSSIQASFHPIASAPPMPPTSVIVVEPPPPYTASTDPGAALGGPKRGHRKNKRRSDIEMRPSSSTRTSSKNLQQLPATMEFRQVRSISFIPRGCYLYRILVTVL</sequence>
<evidence type="ECO:0000259" key="8">
    <source>
        <dbReference type="PROSITE" id="PS50215"/>
    </source>
</evidence>
<evidence type="ECO:0000256" key="2">
    <source>
        <dbReference type="ARBA" id="ARBA00012332"/>
    </source>
</evidence>
<dbReference type="GO" id="GO:0007219">
    <property type="term" value="P:Notch signaling pathway"/>
    <property type="evidence" value="ECO:0007669"/>
    <property type="project" value="TreeGrafter"/>
</dbReference>
<feature type="domain" description="Peptidase M12B" evidence="8">
    <location>
        <begin position="261"/>
        <end position="500"/>
    </location>
</feature>
<reference evidence="10" key="1">
    <citation type="submission" date="2022-11" db="UniProtKB">
        <authorList>
            <consortium name="WormBaseParasite"/>
        </authorList>
    </citation>
    <scope>IDENTIFICATION</scope>
</reference>
<dbReference type="Pfam" id="PF21299">
    <property type="entry name" value="ADAM10_Cys-rich"/>
    <property type="match status" value="1"/>
</dbReference>
<dbReference type="SUPFAM" id="SSF57552">
    <property type="entry name" value="Blood coagulation inhibitor (disintegrin)"/>
    <property type="match status" value="1"/>
</dbReference>
<dbReference type="EC" id="3.4.24.81" evidence="2"/>
<dbReference type="InterPro" id="IPR036436">
    <property type="entry name" value="Disintegrin_dom_sf"/>
</dbReference>
<dbReference type="GO" id="GO:0005886">
    <property type="term" value="C:plasma membrane"/>
    <property type="evidence" value="ECO:0007669"/>
    <property type="project" value="TreeGrafter"/>
</dbReference>
<evidence type="ECO:0000256" key="5">
    <source>
        <dbReference type="SAM" id="MobiDB-lite"/>
    </source>
</evidence>
<comment type="catalytic activity">
    <reaction evidence="1">
        <text>Endopeptidase of broad specificity.</text>
        <dbReference type="EC" id="3.4.24.81"/>
    </reaction>
</comment>
<keyword evidence="4" id="KW-0479">Metal-binding</keyword>
<protein>
    <recommendedName>
        <fullName evidence="2">ADAM10 endopeptidase</fullName>
        <ecNumber evidence="2">3.4.24.81</ecNumber>
    </recommendedName>
</protein>
<dbReference type="GO" id="GO:0046872">
    <property type="term" value="F:metal ion binding"/>
    <property type="evidence" value="ECO:0007669"/>
    <property type="project" value="UniProtKB-KW"/>
</dbReference>
<dbReference type="PROSITE" id="PS50214">
    <property type="entry name" value="DISINTEGRIN_2"/>
    <property type="match status" value="1"/>
</dbReference>
<evidence type="ECO:0000256" key="6">
    <source>
        <dbReference type="SAM" id="Phobius"/>
    </source>
</evidence>
<dbReference type="InterPro" id="IPR024079">
    <property type="entry name" value="MetalloPept_cat_dom_sf"/>
</dbReference>
<name>A0A915A021_PARUN</name>
<accession>A0A915A021</accession>
<feature type="region of interest" description="Disordered" evidence="5">
    <location>
        <begin position="863"/>
        <end position="919"/>
    </location>
</feature>
<feature type="binding site" evidence="4">
    <location>
        <position position="448"/>
    </location>
    <ligand>
        <name>Zn(2+)</name>
        <dbReference type="ChEBI" id="CHEBI:29105"/>
        <note>catalytic</note>
    </ligand>
</feature>
<feature type="binding site" evidence="4">
    <location>
        <position position="444"/>
    </location>
    <ligand>
        <name>Zn(2+)</name>
        <dbReference type="ChEBI" id="CHEBI:29105"/>
        <note>catalytic</note>
    </ligand>
</feature>
<feature type="binding site" evidence="4">
    <location>
        <position position="454"/>
    </location>
    <ligand>
        <name>Zn(2+)</name>
        <dbReference type="ChEBI" id="CHEBI:29105"/>
        <note>catalytic</note>
    </ligand>
</feature>
<dbReference type="Pfam" id="PF13574">
    <property type="entry name" value="Reprolysin_2"/>
    <property type="match status" value="1"/>
</dbReference>
<dbReference type="SMART" id="SM00050">
    <property type="entry name" value="DISIN"/>
    <property type="match status" value="1"/>
</dbReference>
<dbReference type="WBParaSite" id="PgB24X_g025_t02">
    <property type="protein sequence ID" value="PgB24X_g025_t02"/>
    <property type="gene ID" value="PgB24X_g025"/>
</dbReference>
<comment type="caution">
    <text evidence="4">Lacks conserved residue(s) required for the propagation of feature annotation.</text>
</comment>
<dbReference type="AlphaFoldDB" id="A0A915A021"/>
<keyword evidence="6" id="KW-1133">Transmembrane helix</keyword>
<feature type="domain" description="Disintegrin" evidence="7">
    <location>
        <begin position="534"/>
        <end position="633"/>
    </location>
</feature>
<dbReference type="InterPro" id="IPR001762">
    <property type="entry name" value="Disintegrin_dom"/>
</dbReference>
<feature type="transmembrane region" description="Helical" evidence="6">
    <location>
        <begin position="761"/>
        <end position="781"/>
    </location>
</feature>
<dbReference type="Proteomes" id="UP000887569">
    <property type="component" value="Unplaced"/>
</dbReference>
<dbReference type="PROSITE" id="PS50215">
    <property type="entry name" value="ADAM_MEPRO"/>
    <property type="match status" value="1"/>
</dbReference>
<evidence type="ECO:0000313" key="9">
    <source>
        <dbReference type="Proteomes" id="UP000887569"/>
    </source>
</evidence>
<evidence type="ECO:0000256" key="4">
    <source>
        <dbReference type="PROSITE-ProRule" id="PRU00276"/>
    </source>
</evidence>
<keyword evidence="6" id="KW-0472">Membrane</keyword>
<feature type="active site" evidence="4">
    <location>
        <position position="445"/>
    </location>
</feature>
<dbReference type="PANTHER" id="PTHR45702">
    <property type="entry name" value="ADAM10/ADAM17 METALLOPEPTIDASE FAMILY MEMBER"/>
    <property type="match status" value="1"/>
</dbReference>
<dbReference type="PANTHER" id="PTHR45702:SF2">
    <property type="entry name" value="KUZBANIAN, ISOFORM A"/>
    <property type="match status" value="1"/>
</dbReference>
<proteinExistence type="predicted"/>
<dbReference type="GO" id="GO:0004222">
    <property type="term" value="F:metalloendopeptidase activity"/>
    <property type="evidence" value="ECO:0007669"/>
    <property type="project" value="InterPro"/>
</dbReference>
<keyword evidence="3" id="KW-0165">Cleavage on pair of basic residues</keyword>
<dbReference type="InterPro" id="IPR051489">
    <property type="entry name" value="ADAM_Metalloproteinase"/>
</dbReference>
<feature type="compositionally biased region" description="Polar residues" evidence="5">
    <location>
        <begin position="906"/>
        <end position="919"/>
    </location>
</feature>
<evidence type="ECO:0000256" key="3">
    <source>
        <dbReference type="ARBA" id="ARBA00022685"/>
    </source>
</evidence>
<keyword evidence="6" id="KW-0812">Transmembrane</keyword>
<dbReference type="InterPro" id="IPR001590">
    <property type="entry name" value="Peptidase_M12B"/>
</dbReference>
<dbReference type="GO" id="GO:0006509">
    <property type="term" value="P:membrane protein ectodomain proteolysis"/>
    <property type="evidence" value="ECO:0007669"/>
    <property type="project" value="TreeGrafter"/>
</dbReference>
<dbReference type="Gene3D" id="4.10.70.10">
    <property type="entry name" value="Disintegrin domain"/>
    <property type="match status" value="1"/>
</dbReference>
<evidence type="ECO:0000256" key="1">
    <source>
        <dbReference type="ARBA" id="ARBA00001809"/>
    </source>
</evidence>
<keyword evidence="4" id="KW-0862">Zinc</keyword>
<dbReference type="Pfam" id="PF00200">
    <property type="entry name" value="Disintegrin"/>
    <property type="match status" value="1"/>
</dbReference>
<dbReference type="SUPFAM" id="SSF55486">
    <property type="entry name" value="Metalloproteases ('zincins'), catalytic domain"/>
    <property type="match status" value="1"/>
</dbReference>
<evidence type="ECO:0000313" key="10">
    <source>
        <dbReference type="WBParaSite" id="PgB24X_g025_t02"/>
    </source>
</evidence>
<keyword evidence="9" id="KW-1185">Reference proteome</keyword>
<dbReference type="Gene3D" id="3.40.390.10">
    <property type="entry name" value="Collagenase (Catalytic Domain)"/>
    <property type="match status" value="1"/>
</dbReference>